<protein>
    <submittedName>
        <fullName evidence="5">Iron-regulated protein</fullName>
    </submittedName>
</protein>
<proteinExistence type="predicted"/>
<keyword evidence="2 3" id="KW-0732">Signal</keyword>
<dbReference type="Proteomes" id="UP001242480">
    <property type="component" value="Unassembled WGS sequence"/>
</dbReference>
<reference evidence="5 6" key="1">
    <citation type="submission" date="2023-07" db="EMBL/GenBank/DDBJ databases">
        <title>Genomic Encyclopedia of Type Strains, Phase IV (KMG-IV): sequencing the most valuable type-strain genomes for metagenomic binning, comparative biology and taxonomic classification.</title>
        <authorList>
            <person name="Goeker M."/>
        </authorList>
    </citation>
    <scope>NUCLEOTIDE SEQUENCE [LARGE SCALE GENOMIC DNA]</scope>
    <source>
        <strain evidence="5 6">DSM 19619</strain>
    </source>
</reference>
<comment type="caution">
    <text evidence="5">The sequence shown here is derived from an EMBL/GenBank/DDBJ whole genome shotgun (WGS) entry which is preliminary data.</text>
</comment>
<dbReference type="InterPro" id="IPR038352">
    <property type="entry name" value="Imelysin_sf"/>
</dbReference>
<dbReference type="RefSeq" id="WP_307276089.1">
    <property type="nucleotide sequence ID" value="NZ_JAUSVX010000008.1"/>
</dbReference>
<dbReference type="CDD" id="cd14657">
    <property type="entry name" value="Imelysin_IrpA-like"/>
    <property type="match status" value="1"/>
</dbReference>
<comment type="subcellular location">
    <subcellularLocation>
        <location evidence="1">Cell envelope</location>
    </subcellularLocation>
</comment>
<organism evidence="5 6">
    <name type="scientific">Labrys wisconsinensis</name>
    <dbReference type="NCBI Taxonomy" id="425677"/>
    <lineage>
        <taxon>Bacteria</taxon>
        <taxon>Pseudomonadati</taxon>
        <taxon>Pseudomonadota</taxon>
        <taxon>Alphaproteobacteria</taxon>
        <taxon>Hyphomicrobiales</taxon>
        <taxon>Xanthobacteraceae</taxon>
        <taxon>Labrys</taxon>
    </lineage>
</organism>
<dbReference type="InterPro" id="IPR018976">
    <property type="entry name" value="Imelysin-like"/>
</dbReference>
<sequence>MQMGWTRSAVLALGLFATAGSALAETKARDVLKTYADIAQAMYGDAHTASLDLQKAVDALIKTPSEATLKAARQAWIDARPWYMHSEPYRFGNPVVDEWEGNVNSWPLDEGLIDYVDAASYGDKSDENPLYTLNVIANKTLKIGKETVDASVITPELLKDKLNGAMSSDANVAVGWHAVEFLLWGQDLNGTGPGAGDRPWTDYSLTQCTHGNCDRRAAYLKVATDLLVSDLGDMAAWWAPGGKARADLEAKDDKAGIGTIFTGLGSLSFGELAGERIKLGLVLHDPEEEHDCFSDDTHHSYLNSERGIIAVWTASYKGRDGKLVTGPSLAQLSAEADPALAAAVDARMAETLQRFVKVQEEGDKPGGQRWDQLIGADNPAGNAMIQGLVDGLVAQTRALEAVIAKLGVEVKVQGSDSLKDVN</sequence>
<evidence type="ECO:0000313" key="5">
    <source>
        <dbReference type="EMBL" id="MDQ0471263.1"/>
    </source>
</evidence>
<keyword evidence="6" id="KW-1185">Reference proteome</keyword>
<evidence type="ECO:0000313" key="6">
    <source>
        <dbReference type="Proteomes" id="UP001242480"/>
    </source>
</evidence>
<evidence type="ECO:0000256" key="1">
    <source>
        <dbReference type="ARBA" id="ARBA00004196"/>
    </source>
</evidence>
<accession>A0ABU0JAH2</accession>
<evidence type="ECO:0000256" key="3">
    <source>
        <dbReference type="SAM" id="SignalP"/>
    </source>
</evidence>
<evidence type="ECO:0000256" key="2">
    <source>
        <dbReference type="ARBA" id="ARBA00022729"/>
    </source>
</evidence>
<evidence type="ECO:0000259" key="4">
    <source>
        <dbReference type="Pfam" id="PF09375"/>
    </source>
</evidence>
<feature type="signal peptide" evidence="3">
    <location>
        <begin position="1"/>
        <end position="24"/>
    </location>
</feature>
<dbReference type="EMBL" id="JAUSVX010000008">
    <property type="protein sequence ID" value="MDQ0471263.1"/>
    <property type="molecule type" value="Genomic_DNA"/>
</dbReference>
<dbReference type="Pfam" id="PF09375">
    <property type="entry name" value="Peptidase_M75"/>
    <property type="match status" value="1"/>
</dbReference>
<feature type="domain" description="Imelysin-like" evidence="4">
    <location>
        <begin position="39"/>
        <end position="398"/>
    </location>
</feature>
<name>A0ABU0JAH2_9HYPH</name>
<dbReference type="Gene3D" id="1.20.1420.20">
    <property type="entry name" value="M75 peptidase, HXXE motif"/>
    <property type="match status" value="1"/>
</dbReference>
<feature type="chain" id="PRO_5047257559" evidence="3">
    <location>
        <begin position="25"/>
        <end position="422"/>
    </location>
</feature>
<gene>
    <name evidence="5" type="ORF">QO011_004286</name>
</gene>